<reference evidence="5" key="1">
    <citation type="submission" date="2012-03" db="EMBL/GenBank/DDBJ databases">
        <authorList>
            <person name="Heaver S.L."/>
            <person name="Benson G.A."/>
            <person name="Campbell W.A."/>
            <person name="Carlisi E."/>
            <person name="DiCandia M.A."/>
            <person name="Killen C."/>
            <person name="Kornsey K.N."/>
            <person name="Landaverde I."/>
            <person name="Lessiak A.E."/>
            <person name="Patel K.H."/>
            <person name="Pierson A.T."/>
            <person name="Robinson J.D."/>
            <person name="Tighe M.R."/>
            <person name="Wilson L.A."/>
            <person name="Zeng M."/>
            <person name="Hayden K.J."/>
            <person name="Krukonis G.P."/>
            <person name="Delesalle V.A."/>
            <person name="Bradley K.W."/>
            <person name="Khaja R."/>
            <person name="Lewis M.F."/>
            <person name="Barker L.P."/>
            <person name="Asai D.J."/>
            <person name="Bowman C.A."/>
            <person name="Russell D.A."/>
            <person name="Pope W.H."/>
            <person name="Jacobs-Sera D."/>
            <person name="Hendrix R.W."/>
            <person name="Hatfull G.F."/>
        </authorList>
    </citation>
    <scope>NUCLEOTIDE SEQUENCE [LARGE SCALE GENOMIC DNA]</scope>
</reference>
<dbReference type="GO" id="GO:0008170">
    <property type="term" value="F:N-methyltransferase activity"/>
    <property type="evidence" value="ECO:0007669"/>
    <property type="project" value="InterPro"/>
</dbReference>
<keyword evidence="1 4" id="KW-0489">Methyltransferase</keyword>
<evidence type="ECO:0000259" key="3">
    <source>
        <dbReference type="Pfam" id="PF01555"/>
    </source>
</evidence>
<feature type="domain" description="DNA methylase N-4/N-6" evidence="3">
    <location>
        <begin position="21"/>
        <end position="177"/>
    </location>
</feature>
<dbReference type="Proteomes" id="UP000006059">
    <property type="component" value="Segment"/>
</dbReference>
<dbReference type="EMBL" id="JQ809702">
    <property type="protein sequence ID" value="AFL48017.1"/>
    <property type="molecule type" value="Genomic_DNA"/>
</dbReference>
<dbReference type="GO" id="GO:0032259">
    <property type="term" value="P:methylation"/>
    <property type="evidence" value="ECO:0007669"/>
    <property type="project" value="UniProtKB-KW"/>
</dbReference>
<dbReference type="InterPro" id="IPR001091">
    <property type="entry name" value="RM_Methyltransferase"/>
</dbReference>
<dbReference type="GeneID" id="18560891"/>
<evidence type="ECO:0000256" key="2">
    <source>
        <dbReference type="ARBA" id="ARBA00022679"/>
    </source>
</evidence>
<dbReference type="GO" id="GO:0003677">
    <property type="term" value="F:DNA binding"/>
    <property type="evidence" value="ECO:0007669"/>
    <property type="project" value="InterPro"/>
</dbReference>
<evidence type="ECO:0000313" key="5">
    <source>
        <dbReference type="Proteomes" id="UP000006059"/>
    </source>
</evidence>
<protein>
    <submittedName>
        <fullName evidence="4">DNA methylase</fullName>
    </submittedName>
</protein>
<dbReference type="OrthoDB" id="3832at10239"/>
<dbReference type="InterPro" id="IPR029063">
    <property type="entry name" value="SAM-dependent_MTases_sf"/>
</dbReference>
<dbReference type="InterPro" id="IPR002941">
    <property type="entry name" value="DNA_methylase_N4/N6"/>
</dbReference>
<evidence type="ECO:0000256" key="1">
    <source>
        <dbReference type="ARBA" id="ARBA00022603"/>
    </source>
</evidence>
<dbReference type="PANTHER" id="PTHR13370:SF3">
    <property type="entry name" value="TRNA (GUANINE(10)-N2)-METHYLTRANSFERASE HOMOLOG"/>
    <property type="match status" value="1"/>
</dbReference>
<accession>I3WWY9</accession>
<dbReference type="PRINTS" id="PR00508">
    <property type="entry name" value="S21N4MTFRASE"/>
</dbReference>
<dbReference type="Gene3D" id="3.40.50.150">
    <property type="entry name" value="Vaccinia Virus protein VP39"/>
    <property type="match status" value="1"/>
</dbReference>
<dbReference type="RefSeq" id="YP_009013170.1">
    <property type="nucleotide sequence ID" value="NC_023698.1"/>
</dbReference>
<organism evidence="4 5">
    <name type="scientific">Mycobacterium phage Avani</name>
    <dbReference type="NCBI Taxonomy" id="2902841"/>
    <lineage>
        <taxon>Viruses</taxon>
        <taxon>Duplodnaviria</taxon>
        <taxon>Heunggongvirae</taxon>
        <taxon>Uroviricota</taxon>
        <taxon>Caudoviricetes</taxon>
        <taxon>Gracegardnervirinae</taxon>
        <taxon>Avanivirus</taxon>
        <taxon>Avanivirus avani</taxon>
    </lineage>
</organism>
<keyword evidence="2" id="KW-0808">Transferase</keyword>
<dbReference type="SUPFAM" id="SSF53335">
    <property type="entry name" value="S-adenosyl-L-methionine-dependent methyltransferases"/>
    <property type="match status" value="1"/>
</dbReference>
<dbReference type="PANTHER" id="PTHR13370">
    <property type="entry name" value="RNA METHYLASE-RELATED"/>
    <property type="match status" value="1"/>
</dbReference>
<keyword evidence="5" id="KW-1185">Reference proteome</keyword>
<proteinExistence type="predicted"/>
<dbReference type="GO" id="GO:0009007">
    <property type="term" value="F:site-specific DNA-methyltransferase (adenine-specific) activity"/>
    <property type="evidence" value="ECO:0007669"/>
    <property type="project" value="TreeGrafter"/>
</dbReference>
<sequence>MNYDSGWSGASVHLDGTRLCLRMYRELLPLVARIMAPDSHMYWFTRWDVWPDAYDCIAPHVPVRNMLVWDKGHPGMGNLESYGYSFEMAVFASKGHRPLVGGRPNSIFKVNPVPNSQRVHPTEKPIGLLSDWIERSSVAGEVVFDPFAGSGSTLVASRNLGRRAVGVEIEERYCETIASRLDQMCLDFGAGA</sequence>
<evidence type="ECO:0000313" key="4">
    <source>
        <dbReference type="EMBL" id="AFL48017.1"/>
    </source>
</evidence>
<name>I3WWY9_9CAUD</name>
<dbReference type="REBASE" id="51716">
    <property type="entry name" value="M.MphAvORF74P"/>
</dbReference>
<dbReference type="Pfam" id="PF01555">
    <property type="entry name" value="N6_N4_Mtase"/>
    <property type="match status" value="1"/>
</dbReference>
<dbReference type="KEGG" id="vg:18560891"/>
<gene>
    <name evidence="4" type="primary">75</name>
    <name evidence="4" type="ORF">AVANI_75</name>
</gene>